<keyword evidence="1" id="KW-0472">Membrane</keyword>
<gene>
    <name evidence="2" type="ORF">J7W16_04185</name>
</gene>
<dbReference type="AlphaFoldDB" id="A0A941AMB2"/>
<proteinExistence type="predicted"/>
<evidence type="ECO:0000256" key="1">
    <source>
        <dbReference type="SAM" id="Phobius"/>
    </source>
</evidence>
<dbReference type="EMBL" id="JAGKSQ010000002">
    <property type="protein sequence ID" value="MBP3950320.1"/>
    <property type="molecule type" value="Genomic_DNA"/>
</dbReference>
<keyword evidence="1" id="KW-1133">Transmembrane helix</keyword>
<evidence type="ECO:0008006" key="4">
    <source>
        <dbReference type="Google" id="ProtNLM"/>
    </source>
</evidence>
<accession>A0A941AMB2</accession>
<evidence type="ECO:0000313" key="3">
    <source>
        <dbReference type="Proteomes" id="UP000678228"/>
    </source>
</evidence>
<protein>
    <recommendedName>
        <fullName evidence="4">Phage abortive infection protein</fullName>
    </recommendedName>
</protein>
<dbReference type="RefSeq" id="WP_210595972.1">
    <property type="nucleotide sequence ID" value="NZ_JAGKSQ010000002.1"/>
</dbReference>
<feature type="transmembrane region" description="Helical" evidence="1">
    <location>
        <begin position="20"/>
        <end position="48"/>
    </location>
</feature>
<feature type="transmembrane region" description="Helical" evidence="1">
    <location>
        <begin position="60"/>
        <end position="85"/>
    </location>
</feature>
<keyword evidence="3" id="KW-1185">Reference proteome</keyword>
<name>A0A941AMB2_9BACI</name>
<keyword evidence="1" id="KW-0812">Transmembrane</keyword>
<comment type="caution">
    <text evidence="2">The sequence shown here is derived from an EMBL/GenBank/DDBJ whole genome shotgun (WGS) entry which is preliminary data.</text>
</comment>
<evidence type="ECO:0000313" key="2">
    <source>
        <dbReference type="EMBL" id="MBP3950320.1"/>
    </source>
</evidence>
<sequence>MPPGKLKRVRFGEGENFLKLSYVVVITVSSFLFSLLLFPVIFNYLFLWDSGNARGDISDWFTLFGGIISGLISGLFTYLALWITIQTQRKKEIEKQAEEDKRKIVNFILYSKYYLDRLDETFYIIRNQFGLDFVKMLNEVSKNINFRESSFKEHGYSELPSHIDINKFESSLTQVIQITEQYREILRKSLNELKKDRDMYKMSYNTFLAIENLYSFCYLAQNNNYYDDYDFILNFISDKEKFGFTGLIKVLKEDFDELWKSYVADDENMLGDYIIEIEFPHIKG</sequence>
<dbReference type="Proteomes" id="UP000678228">
    <property type="component" value="Unassembled WGS sequence"/>
</dbReference>
<organism evidence="2 3">
    <name type="scientific">Halalkalibacter suaedae</name>
    <dbReference type="NCBI Taxonomy" id="2822140"/>
    <lineage>
        <taxon>Bacteria</taxon>
        <taxon>Bacillati</taxon>
        <taxon>Bacillota</taxon>
        <taxon>Bacilli</taxon>
        <taxon>Bacillales</taxon>
        <taxon>Bacillaceae</taxon>
        <taxon>Halalkalibacter</taxon>
    </lineage>
</organism>
<reference evidence="2" key="1">
    <citation type="submission" date="2021-03" db="EMBL/GenBank/DDBJ databases">
        <title>Bacillus suaedae sp. nov., isolated from Suaeda aralocaspica.</title>
        <authorList>
            <person name="Lei R.F.R."/>
        </authorList>
    </citation>
    <scope>NUCLEOTIDE SEQUENCE</scope>
    <source>
        <strain evidence="2">YZJH907-2</strain>
    </source>
</reference>